<protein>
    <submittedName>
        <fullName evidence="1">Uncharacterized protein</fullName>
    </submittedName>
</protein>
<name>A0A1F5YIK0_9BACT</name>
<dbReference type="AlphaFoldDB" id="A0A1F5YIK0"/>
<gene>
    <name evidence="1" type="ORF">A2Y99_02205</name>
</gene>
<reference evidence="1 2" key="1">
    <citation type="journal article" date="2016" name="Nat. Commun.">
        <title>Thousands of microbial genomes shed light on interconnected biogeochemical processes in an aquifer system.</title>
        <authorList>
            <person name="Anantharaman K."/>
            <person name="Brown C.T."/>
            <person name="Hug L.A."/>
            <person name="Sharon I."/>
            <person name="Castelle C.J."/>
            <person name="Probst A.J."/>
            <person name="Thomas B.C."/>
            <person name="Singh A."/>
            <person name="Wilkins M.J."/>
            <person name="Karaoz U."/>
            <person name="Brodie E.L."/>
            <person name="Williams K.H."/>
            <person name="Hubbard S.S."/>
            <person name="Banfield J.F."/>
        </authorList>
    </citation>
    <scope>NUCLEOTIDE SEQUENCE [LARGE SCALE GENOMIC DNA]</scope>
</reference>
<dbReference type="EMBL" id="MFIY01000030">
    <property type="protein sequence ID" value="OGG00028.1"/>
    <property type="molecule type" value="Genomic_DNA"/>
</dbReference>
<evidence type="ECO:0000313" key="2">
    <source>
        <dbReference type="Proteomes" id="UP000178230"/>
    </source>
</evidence>
<organism evidence="1 2">
    <name type="scientific">Candidatus Gottesmanbacteria bacterium RBG_13_37_7</name>
    <dbReference type="NCBI Taxonomy" id="1798369"/>
    <lineage>
        <taxon>Bacteria</taxon>
        <taxon>Candidatus Gottesmaniibacteriota</taxon>
    </lineage>
</organism>
<proteinExistence type="predicted"/>
<evidence type="ECO:0000313" key="1">
    <source>
        <dbReference type="EMBL" id="OGG00028.1"/>
    </source>
</evidence>
<dbReference type="Proteomes" id="UP000178230">
    <property type="component" value="Unassembled WGS sequence"/>
</dbReference>
<accession>A0A1F5YIK0</accession>
<sequence>MTIIGIIFLIAFLIRFVVGSDEDTWICSDKGEWIQHGKPSYPSPVMPCKGTKPLGKIKEDCLAQGGVWEKQGPEPYETCNRKTIDRGNLCRDNGECEGWCQVDLTREELSQGMRGELKTSKKTGQCSVWVVELGCFGMMEKGIAKVICID</sequence>
<comment type="caution">
    <text evidence="1">The sequence shown here is derived from an EMBL/GenBank/DDBJ whole genome shotgun (WGS) entry which is preliminary data.</text>
</comment>